<reference evidence="2" key="1">
    <citation type="submission" date="2022-11" db="UniProtKB">
        <authorList>
            <consortium name="WormBaseParasite"/>
        </authorList>
    </citation>
    <scope>IDENTIFICATION</scope>
</reference>
<organism evidence="1 2">
    <name type="scientific">Panagrolaimus sp. PS1159</name>
    <dbReference type="NCBI Taxonomy" id="55785"/>
    <lineage>
        <taxon>Eukaryota</taxon>
        <taxon>Metazoa</taxon>
        <taxon>Ecdysozoa</taxon>
        <taxon>Nematoda</taxon>
        <taxon>Chromadorea</taxon>
        <taxon>Rhabditida</taxon>
        <taxon>Tylenchina</taxon>
        <taxon>Panagrolaimomorpha</taxon>
        <taxon>Panagrolaimoidea</taxon>
        <taxon>Panagrolaimidae</taxon>
        <taxon>Panagrolaimus</taxon>
    </lineage>
</organism>
<dbReference type="WBParaSite" id="PS1159_v2.g3029.t1">
    <property type="protein sequence ID" value="PS1159_v2.g3029.t1"/>
    <property type="gene ID" value="PS1159_v2.g3029"/>
</dbReference>
<dbReference type="Proteomes" id="UP000887580">
    <property type="component" value="Unplaced"/>
</dbReference>
<proteinExistence type="predicted"/>
<name>A0AC35G9D0_9BILA</name>
<protein>
    <submittedName>
        <fullName evidence="2">Uncharacterized protein</fullName>
    </submittedName>
</protein>
<accession>A0AC35G9D0</accession>
<evidence type="ECO:0000313" key="1">
    <source>
        <dbReference type="Proteomes" id="UP000887580"/>
    </source>
</evidence>
<sequence length="279" mass="32230">MILPPESTSNCSTTHYKLIIRAELRPSIDYLIFKVDGKSIHNFTAESEIPTNYRRNFYFTATKKYTFEFHSGTSATPTKPTDNWHWSVRIDPMPSPIFDSVILNNISSKHVLWLPDMTKNQAIIIQNNDPTKILKMYSTFTKYSGLRNFAIYDGQNFDNFIQTLKTSEVSQWNYIGFYTPALSVIPPPSSKSIFNFSPDDQEQKWISVDSDNLQKGIITSPSYCGFMREFNNFELYHSTNFYGQKLINFNIKDIYGIPNITFNNDGQNQMCVSLNAFIK</sequence>
<evidence type="ECO:0000313" key="2">
    <source>
        <dbReference type="WBParaSite" id="PS1159_v2.g3029.t1"/>
    </source>
</evidence>